<evidence type="ECO:0000256" key="1">
    <source>
        <dbReference type="SAM" id="Phobius"/>
    </source>
</evidence>
<keyword evidence="1" id="KW-0472">Membrane</keyword>
<evidence type="ECO:0000313" key="2">
    <source>
        <dbReference type="EMBL" id="WEK56205.1"/>
    </source>
</evidence>
<sequence length="120" mass="13558">MKLQRLGPSRNRGIHLIVILMFIISLSFMSVQQIEMRETAQNSSKISAEKNFKSVVTKPRHVASTLRIVWTPTMIFSALILLLVAIVLLLTTPVYKSLSSISLIIKRLFLMPIKFTSTSI</sequence>
<reference evidence="2" key="1">
    <citation type="submission" date="2023-03" db="EMBL/GenBank/DDBJ databases">
        <title>Andean soil-derived lignocellulolytic bacterial consortium as a source of novel taxa and putative plastic-active enzymes.</title>
        <authorList>
            <person name="Diaz-Garcia L."/>
            <person name="Chuvochina M."/>
            <person name="Feuerriegel G."/>
            <person name="Bunk B."/>
            <person name="Sproer C."/>
            <person name="Streit W.R."/>
            <person name="Rodriguez L.M."/>
            <person name="Overmann J."/>
            <person name="Jimenez D.J."/>
        </authorList>
    </citation>
    <scope>NUCLEOTIDE SEQUENCE</scope>
    <source>
        <strain evidence="2">MAG 2441</strain>
    </source>
</reference>
<gene>
    <name evidence="2" type="ORF">P0Y55_09205</name>
</gene>
<dbReference type="AlphaFoldDB" id="A0AA95EZ59"/>
<feature type="transmembrane region" description="Helical" evidence="1">
    <location>
        <begin position="68"/>
        <end position="90"/>
    </location>
</feature>
<evidence type="ECO:0000313" key="3">
    <source>
        <dbReference type="Proteomes" id="UP001178662"/>
    </source>
</evidence>
<organism evidence="2 3">
    <name type="scientific">Candidatus Cohnella colombiensis</name>
    <dbReference type="NCBI Taxonomy" id="3121368"/>
    <lineage>
        <taxon>Bacteria</taxon>
        <taxon>Bacillati</taxon>
        <taxon>Bacillota</taxon>
        <taxon>Bacilli</taxon>
        <taxon>Bacillales</taxon>
        <taxon>Paenibacillaceae</taxon>
        <taxon>Cohnella</taxon>
    </lineage>
</organism>
<keyword evidence="1" id="KW-0812">Transmembrane</keyword>
<accession>A0AA95EZ59</accession>
<protein>
    <submittedName>
        <fullName evidence="2">Uncharacterized protein</fullName>
    </submittedName>
</protein>
<name>A0AA95EZ59_9BACL</name>
<feature type="transmembrane region" description="Helical" evidence="1">
    <location>
        <begin position="12"/>
        <end position="31"/>
    </location>
</feature>
<keyword evidence="3" id="KW-1185">Reference proteome</keyword>
<dbReference type="Proteomes" id="UP001178662">
    <property type="component" value="Chromosome"/>
</dbReference>
<keyword evidence="1" id="KW-1133">Transmembrane helix</keyword>
<dbReference type="EMBL" id="CP119317">
    <property type="protein sequence ID" value="WEK56205.1"/>
    <property type="molecule type" value="Genomic_DNA"/>
</dbReference>
<proteinExistence type="predicted"/>